<protein>
    <submittedName>
        <fullName evidence="3">Autotransporter outer membrane beta-barrel domain-containing protein</fullName>
    </submittedName>
</protein>
<evidence type="ECO:0000256" key="1">
    <source>
        <dbReference type="SAM" id="SignalP"/>
    </source>
</evidence>
<feature type="chain" id="PRO_5043007246" evidence="1">
    <location>
        <begin position="35"/>
        <end position="1030"/>
    </location>
</feature>
<dbReference type="Pfam" id="PF03797">
    <property type="entry name" value="Autotransporter"/>
    <property type="match status" value="1"/>
</dbReference>
<dbReference type="InterPro" id="IPR029045">
    <property type="entry name" value="ClpP/crotonase-like_dom_sf"/>
</dbReference>
<dbReference type="AlphaFoldDB" id="A0AAP7L215"/>
<dbReference type="SUPFAM" id="SSF103515">
    <property type="entry name" value="Autotransporter"/>
    <property type="match status" value="1"/>
</dbReference>
<feature type="signal peptide" evidence="1">
    <location>
        <begin position="1"/>
        <end position="34"/>
    </location>
</feature>
<organism evidence="3 4">
    <name type="scientific">Stenotrophomonas maltophilia</name>
    <name type="common">Pseudomonas maltophilia</name>
    <name type="synonym">Xanthomonas maltophilia</name>
    <dbReference type="NCBI Taxonomy" id="40324"/>
    <lineage>
        <taxon>Bacteria</taxon>
        <taxon>Pseudomonadati</taxon>
        <taxon>Pseudomonadota</taxon>
        <taxon>Gammaproteobacteria</taxon>
        <taxon>Lysobacterales</taxon>
        <taxon>Lysobacteraceae</taxon>
        <taxon>Stenotrophomonas</taxon>
        <taxon>Stenotrophomonas maltophilia group</taxon>
    </lineage>
</organism>
<dbReference type="Gene3D" id="2.40.128.130">
    <property type="entry name" value="Autotransporter beta-domain"/>
    <property type="match status" value="1"/>
</dbReference>
<evidence type="ECO:0000313" key="3">
    <source>
        <dbReference type="EMBL" id="OBU63160.1"/>
    </source>
</evidence>
<dbReference type="InterPro" id="IPR006315">
    <property type="entry name" value="OM_autotransptr_brl_dom"/>
</dbReference>
<accession>A0AAP7L215</accession>
<dbReference type="SUPFAM" id="SSF52096">
    <property type="entry name" value="ClpP/crotonase"/>
    <property type="match status" value="1"/>
</dbReference>
<dbReference type="GO" id="GO:0019867">
    <property type="term" value="C:outer membrane"/>
    <property type="evidence" value="ECO:0007669"/>
    <property type="project" value="InterPro"/>
</dbReference>
<evidence type="ECO:0000259" key="2">
    <source>
        <dbReference type="PROSITE" id="PS51208"/>
    </source>
</evidence>
<dbReference type="InterPro" id="IPR036709">
    <property type="entry name" value="Autotransporte_beta_dom_sf"/>
</dbReference>
<dbReference type="Proteomes" id="UP000092125">
    <property type="component" value="Unassembled WGS sequence"/>
</dbReference>
<reference evidence="3 4" key="1">
    <citation type="submission" date="2016-05" db="EMBL/GenBank/DDBJ databases">
        <title>Draft Genome Sequences of Stenotrophomonas maltophilia Strains Sm32COP, Sm41DVV, Sm46PAILV, SmF3, SmF22, SmSOFb1 and SmCVFa1, Isolated from Different Manures, in France.</title>
        <authorList>
            <person name="Nazaret S."/>
            <person name="Bodilis J."/>
        </authorList>
    </citation>
    <scope>NUCLEOTIDE SEQUENCE [LARGE SCALE GENOMIC DNA]</scope>
    <source>
        <strain evidence="3 4">Sm41DVV</strain>
    </source>
</reference>
<gene>
    <name evidence="3" type="ORF">A9K56_00125</name>
</gene>
<sequence>MSNSSISPLISRSRLSMAMSFALMAGLSTLDAQASTFHLNGDTIYYSGGVESSDPRTLERILSAANRQGRTIRQIVFRNSPGGAASGGVGMGEVIRRNGLDTVLDGGCYSACADAFVAGVNRRITRFALPVYDGYDMTVLGIHGEARDGVPTPYPGQEKYIQYYRDMFGARDFAVIEGRITQAHYELTESSGFLRYFDPATMAIATRFCPTRDTSDDGGCTAYPDVTLFSDRVATSMDYATTNDVLIIDGKRVSGNINPAFDPAQFSYVRDVDVDKVVGGDAFGVIKLTAGAHWSATEDSGASILWVDSGRLDITAQSNLLTGNSVIGRNGAVDVRDGLLKAGSTIVDGSLSLASTGELDNSDTLLVRRGGEVAMAGGRISTAVVTLDPGAALKGHGTIGATAYVGDPDYPDFPWNVPQVARVRVAGGDLHPQGGPLTVNGYVSFAYPNAGRLLFDITPETRQAGLVLDAFEVHRCDSQGSYYYCGNGAATTAPGFLIGGTVGKLALDIAPGYYRQDLSIPLVQGRIYGSKEGNELTTALLNDSDSEFDASVPQLQAGQVAFTRAERQDGSGYSADLTSADTAQRRFHPRENSLLTFNIVQTGDGIWAVANPAFDDVSPFANVASGAGLGQALRTAASQPASALEPLLGALQFADRDVVAQQAGALRGDAHATLRLADNALLGSIGNVVQQHQAAMRSAGGDADGLAAQVAQSMSAQPGMRHGTLFNQLAMHLVEPTAAGAGASGDGQRGHGLWARGFASHGRIGADAGVAGMSHTVGGIVVGADTRLADDRVGLGVSVAAADMSTKARGASRFTGDVRALDVGGYLDAIYARGYLSAAVRYTDLRHDTRRSIAGIEGLQDPLRAKYSNDAISARVEHAFSFTSGKGVVIQPLLPVVDYARTSATRFNEGQGVAALAGRGGSLESIRVGAGLQLFKTFEGNNGERITPRARVVWQKELGDTQARYSTGFAAAPDLVFGSNSQTVGEQVLSWNLGVTSRASERLSVMVDYVGERRDGQLQNGVQLGLGYRF</sequence>
<comment type="caution">
    <text evidence="3">The sequence shown here is derived from an EMBL/GenBank/DDBJ whole genome shotgun (WGS) entry which is preliminary data.</text>
</comment>
<name>A0AAP7L215_STEMA</name>
<dbReference type="InterPro" id="IPR005546">
    <property type="entry name" value="Autotransporte_beta"/>
</dbReference>
<feature type="domain" description="Autotransporter" evidence="2">
    <location>
        <begin position="746"/>
        <end position="1030"/>
    </location>
</feature>
<dbReference type="PROSITE" id="PS51208">
    <property type="entry name" value="AUTOTRANSPORTER"/>
    <property type="match status" value="1"/>
</dbReference>
<keyword evidence="1" id="KW-0732">Signal</keyword>
<evidence type="ECO:0000313" key="4">
    <source>
        <dbReference type="Proteomes" id="UP000092125"/>
    </source>
</evidence>
<dbReference type="SMART" id="SM00869">
    <property type="entry name" value="Autotransporter"/>
    <property type="match status" value="1"/>
</dbReference>
<proteinExistence type="predicted"/>
<dbReference type="EMBL" id="LYVI01000001">
    <property type="protein sequence ID" value="OBU63160.1"/>
    <property type="molecule type" value="Genomic_DNA"/>
</dbReference>
<dbReference type="NCBIfam" id="TIGR01414">
    <property type="entry name" value="autotrans_barl"/>
    <property type="match status" value="1"/>
</dbReference>